<gene>
    <name evidence="1" type="ORF">LR48_Vigan06g028200</name>
</gene>
<protein>
    <submittedName>
        <fullName evidence="1">Uncharacterized protein</fullName>
    </submittedName>
</protein>
<evidence type="ECO:0000313" key="1">
    <source>
        <dbReference type="EMBL" id="KOM44976.1"/>
    </source>
</evidence>
<dbReference type="Proteomes" id="UP000053144">
    <property type="component" value="Chromosome 6"/>
</dbReference>
<dbReference type="AlphaFoldDB" id="A0A0L9UQL5"/>
<dbReference type="Gramene" id="KOM44976">
    <property type="protein sequence ID" value="KOM44976"/>
    <property type="gene ID" value="LR48_Vigan06g028200"/>
</dbReference>
<organism evidence="1 2">
    <name type="scientific">Phaseolus angularis</name>
    <name type="common">Azuki bean</name>
    <name type="synonym">Vigna angularis</name>
    <dbReference type="NCBI Taxonomy" id="3914"/>
    <lineage>
        <taxon>Eukaryota</taxon>
        <taxon>Viridiplantae</taxon>
        <taxon>Streptophyta</taxon>
        <taxon>Embryophyta</taxon>
        <taxon>Tracheophyta</taxon>
        <taxon>Spermatophyta</taxon>
        <taxon>Magnoliopsida</taxon>
        <taxon>eudicotyledons</taxon>
        <taxon>Gunneridae</taxon>
        <taxon>Pentapetalae</taxon>
        <taxon>rosids</taxon>
        <taxon>fabids</taxon>
        <taxon>Fabales</taxon>
        <taxon>Fabaceae</taxon>
        <taxon>Papilionoideae</taxon>
        <taxon>50 kb inversion clade</taxon>
        <taxon>NPAAA clade</taxon>
        <taxon>indigoferoid/millettioid clade</taxon>
        <taxon>Phaseoleae</taxon>
        <taxon>Vigna</taxon>
    </lineage>
</organism>
<dbReference type="EMBL" id="CM003376">
    <property type="protein sequence ID" value="KOM44976.1"/>
    <property type="molecule type" value="Genomic_DNA"/>
</dbReference>
<reference evidence="2" key="1">
    <citation type="journal article" date="2015" name="Proc. Natl. Acad. Sci. U.S.A.">
        <title>Genome sequencing of adzuki bean (Vigna angularis) provides insight into high starch and low fat accumulation and domestication.</title>
        <authorList>
            <person name="Yang K."/>
            <person name="Tian Z."/>
            <person name="Chen C."/>
            <person name="Luo L."/>
            <person name="Zhao B."/>
            <person name="Wang Z."/>
            <person name="Yu L."/>
            <person name="Li Y."/>
            <person name="Sun Y."/>
            <person name="Li W."/>
            <person name="Chen Y."/>
            <person name="Li Y."/>
            <person name="Zhang Y."/>
            <person name="Ai D."/>
            <person name="Zhao J."/>
            <person name="Shang C."/>
            <person name="Ma Y."/>
            <person name="Wu B."/>
            <person name="Wang M."/>
            <person name="Gao L."/>
            <person name="Sun D."/>
            <person name="Zhang P."/>
            <person name="Guo F."/>
            <person name="Wang W."/>
            <person name="Li Y."/>
            <person name="Wang J."/>
            <person name="Varshney R.K."/>
            <person name="Wang J."/>
            <person name="Ling H.Q."/>
            <person name="Wan P."/>
        </authorList>
    </citation>
    <scope>NUCLEOTIDE SEQUENCE</scope>
    <source>
        <strain evidence="2">cv. Jingnong 6</strain>
    </source>
</reference>
<sequence length="49" mass="6156">MENLVEIHQNKSRFWVKQLEGMDYLEPSPYAHTWNNFEEGFYMQYDEFY</sequence>
<proteinExistence type="predicted"/>
<name>A0A0L9UQL5_PHAAN</name>
<accession>A0A0L9UQL5</accession>
<evidence type="ECO:0000313" key="2">
    <source>
        <dbReference type="Proteomes" id="UP000053144"/>
    </source>
</evidence>